<protein>
    <submittedName>
        <fullName evidence="1">Uncharacterized protein</fullName>
    </submittedName>
</protein>
<sequence length="201" mass="20743">MSETRIDGTERSAGRRTFIKAAAWSAPVVALAVSTPLAAASVAAPQPAPGGGLSVWQGGTSVQTFTVVQPNRVQVNTGQTVGFNVFDADTGENVAPGTYRSGVITVTVQWGAGNGVPTPASYRAEERTLNGWVRTGALPDPGESGLIEYTYTGVLNGSGNIVSLPVIWLYPTAGGTLTPTYVNTALSAEFLSEKTSGSRVP</sequence>
<evidence type="ECO:0000313" key="2">
    <source>
        <dbReference type="Proteomes" id="UP000033640"/>
    </source>
</evidence>
<comment type="caution">
    <text evidence="1">The sequence shown here is derived from an EMBL/GenBank/DDBJ whole genome shotgun (WGS) entry which is preliminary data.</text>
</comment>
<dbReference type="RefSeq" id="WP_045278089.1">
    <property type="nucleotide sequence ID" value="NZ_CAKKLT010000027.1"/>
</dbReference>
<dbReference type="EMBL" id="JYIW01000018">
    <property type="protein sequence ID" value="KJL30593.1"/>
    <property type="molecule type" value="Genomic_DNA"/>
</dbReference>
<name>A0A0F0LBR9_9MICO</name>
<dbReference type="InterPro" id="IPR006311">
    <property type="entry name" value="TAT_signal"/>
</dbReference>
<dbReference type="PATRIC" id="fig|82380.11.peg.685"/>
<proteinExistence type="predicted"/>
<dbReference type="OrthoDB" id="5065023at2"/>
<organism evidence="1 2">
    <name type="scientific">Microbacterium oxydans</name>
    <dbReference type="NCBI Taxonomy" id="82380"/>
    <lineage>
        <taxon>Bacteria</taxon>
        <taxon>Bacillati</taxon>
        <taxon>Actinomycetota</taxon>
        <taxon>Actinomycetes</taxon>
        <taxon>Micrococcales</taxon>
        <taxon>Microbacteriaceae</taxon>
        <taxon>Microbacterium</taxon>
    </lineage>
</organism>
<gene>
    <name evidence="1" type="ORF">RS83_00662</name>
</gene>
<dbReference type="Proteomes" id="UP000033640">
    <property type="component" value="Unassembled WGS sequence"/>
</dbReference>
<dbReference type="PROSITE" id="PS51318">
    <property type="entry name" value="TAT"/>
    <property type="match status" value="1"/>
</dbReference>
<evidence type="ECO:0000313" key="1">
    <source>
        <dbReference type="EMBL" id="KJL30593.1"/>
    </source>
</evidence>
<accession>A0A0F0LBR9</accession>
<dbReference type="AlphaFoldDB" id="A0A0F0LBR9"/>
<reference evidence="1 2" key="1">
    <citation type="submission" date="2015-02" db="EMBL/GenBank/DDBJ databases">
        <title>Draft genome sequences of ten Microbacterium spp. with emphasis on heavy metal contaminated environments.</title>
        <authorList>
            <person name="Corretto E."/>
        </authorList>
    </citation>
    <scope>NUCLEOTIDE SEQUENCE [LARGE SCALE GENOMIC DNA]</scope>
    <source>
        <strain evidence="1 2">BEL4b</strain>
    </source>
</reference>